<dbReference type="InterPro" id="IPR002347">
    <property type="entry name" value="SDR_fam"/>
</dbReference>
<evidence type="ECO:0000313" key="4">
    <source>
        <dbReference type="Proteomes" id="UP000191135"/>
    </source>
</evidence>
<keyword evidence="2 3" id="KW-0560">Oxidoreductase</keyword>
<protein>
    <submittedName>
        <fullName evidence="3">2-dehydro-3-deoxy-D-gluconate 5-dehydrogenase</fullName>
        <ecNumber evidence="3">1.1.1.127</ecNumber>
    </submittedName>
</protein>
<reference evidence="3 4" key="1">
    <citation type="submission" date="2017-03" db="EMBL/GenBank/DDBJ databases">
        <title>Foreign affairs: Plasmid Transfer between Roseobacters and Rhizobia.</title>
        <authorList>
            <person name="Bartling P."/>
            <person name="Bunk B."/>
            <person name="Overmann J."/>
            <person name="Brinkmann H."/>
            <person name="Petersen J."/>
        </authorList>
    </citation>
    <scope>NUCLEOTIDE SEQUENCE [LARGE SCALE GENOMIC DNA]</scope>
    <source>
        <strain evidence="3 4">MACL11</strain>
    </source>
</reference>
<gene>
    <name evidence="3" type="primary">kduD_1</name>
    <name evidence="3" type="ORF">Mame_00463</name>
</gene>
<dbReference type="KEGG" id="mmed:Mame_00463"/>
<dbReference type="NCBIfam" id="NF004774">
    <property type="entry name" value="PRK06114.1"/>
    <property type="match status" value="1"/>
</dbReference>
<dbReference type="OrthoDB" id="9803333at2"/>
<dbReference type="RefSeq" id="WP_026173893.1">
    <property type="nucleotide sequence ID" value="NZ_AQWH01000035.1"/>
</dbReference>
<dbReference type="Proteomes" id="UP000191135">
    <property type="component" value="Chromosome"/>
</dbReference>
<name>A0A1U9YWN5_9HYPH</name>
<dbReference type="AlphaFoldDB" id="A0A1U9YWN5"/>
<dbReference type="GO" id="GO:0005975">
    <property type="term" value="P:carbohydrate metabolic process"/>
    <property type="evidence" value="ECO:0007669"/>
    <property type="project" value="UniProtKB-ARBA"/>
</dbReference>
<comment type="similarity">
    <text evidence="1">Belongs to the short-chain dehydrogenases/reductases (SDR) family.</text>
</comment>
<keyword evidence="4" id="KW-1185">Reference proteome</keyword>
<dbReference type="STRING" id="1122214.Mame_00463"/>
<dbReference type="SUPFAM" id="SSF51735">
    <property type="entry name" value="NAD(P)-binding Rossmann-fold domains"/>
    <property type="match status" value="1"/>
</dbReference>
<dbReference type="PROSITE" id="PS00061">
    <property type="entry name" value="ADH_SHORT"/>
    <property type="match status" value="1"/>
</dbReference>
<dbReference type="GO" id="GO:0047001">
    <property type="term" value="F:2-dehydro-3-deoxy-D-gluconate 5-dehydrogenase activity"/>
    <property type="evidence" value="ECO:0007669"/>
    <property type="project" value="UniProtKB-EC"/>
</dbReference>
<dbReference type="PRINTS" id="PR00080">
    <property type="entry name" value="SDRFAMILY"/>
</dbReference>
<dbReference type="PRINTS" id="PR00081">
    <property type="entry name" value="GDHRDH"/>
</dbReference>
<evidence type="ECO:0000313" key="3">
    <source>
        <dbReference type="EMBL" id="AQZ49846.1"/>
    </source>
</evidence>
<dbReference type="eggNOG" id="COG1028">
    <property type="taxonomic scope" value="Bacteria"/>
</dbReference>
<organism evidence="3 4">
    <name type="scientific">Martelella mediterranea DSM 17316</name>
    <dbReference type="NCBI Taxonomy" id="1122214"/>
    <lineage>
        <taxon>Bacteria</taxon>
        <taxon>Pseudomonadati</taxon>
        <taxon>Pseudomonadota</taxon>
        <taxon>Alphaproteobacteria</taxon>
        <taxon>Hyphomicrobiales</taxon>
        <taxon>Aurantimonadaceae</taxon>
        <taxon>Martelella</taxon>
    </lineage>
</organism>
<dbReference type="EC" id="1.1.1.127" evidence="3"/>
<dbReference type="FunFam" id="3.40.50.720:FF:000240">
    <property type="entry name" value="SDR family oxidoreductase"/>
    <property type="match status" value="1"/>
</dbReference>
<accession>A0A1U9YWN5</accession>
<dbReference type="InterPro" id="IPR036291">
    <property type="entry name" value="NAD(P)-bd_dom_sf"/>
</dbReference>
<dbReference type="EMBL" id="CP020330">
    <property type="protein sequence ID" value="AQZ49846.1"/>
    <property type="molecule type" value="Genomic_DNA"/>
</dbReference>
<proteinExistence type="inferred from homology"/>
<dbReference type="Gene3D" id="3.40.50.720">
    <property type="entry name" value="NAD(P)-binding Rossmann-like Domain"/>
    <property type="match status" value="1"/>
</dbReference>
<dbReference type="Pfam" id="PF13561">
    <property type="entry name" value="adh_short_C2"/>
    <property type="match status" value="1"/>
</dbReference>
<dbReference type="PANTHER" id="PTHR42760">
    <property type="entry name" value="SHORT-CHAIN DEHYDROGENASES/REDUCTASES FAMILY MEMBER"/>
    <property type="match status" value="1"/>
</dbReference>
<evidence type="ECO:0000256" key="1">
    <source>
        <dbReference type="ARBA" id="ARBA00006484"/>
    </source>
</evidence>
<dbReference type="InterPro" id="IPR020904">
    <property type="entry name" value="Sc_DH/Rdtase_CS"/>
</dbReference>
<evidence type="ECO:0000256" key="2">
    <source>
        <dbReference type="ARBA" id="ARBA00023002"/>
    </source>
</evidence>
<dbReference type="PANTHER" id="PTHR42760:SF115">
    <property type="entry name" value="3-OXOACYL-[ACYL-CARRIER-PROTEIN] REDUCTASE FABG"/>
    <property type="match status" value="1"/>
</dbReference>
<sequence>MNDAAISLNAPALFDLSGRVALVTGAGSGIGQRIAMGLAQCGADVALVDRRTDDGLANTAAFIAQTGRRSLQIAADVTSGEALEEAVTRTEAELGPLRMAVNAAGIANAERCEDMPEDQYQTLMDINMKGVWLSCKAEARAMLSHGKGGSIVNIASMSGVIVNRGLNQVHYNASKAGVIHMSKSMAMEWVDRGIRVNSISPGYTATPMNTRPEMVHQTREFESQTPMQRMASVDEMVGPAVFLLSDASSYCTGVDLLVDGGFCCW</sequence>